<dbReference type="VEuPathDB" id="FungiDB:SPBR_09178"/>
<dbReference type="HOGENOM" id="CLU_1161786_0_0_1"/>
<evidence type="ECO:0000313" key="1">
    <source>
        <dbReference type="EMBL" id="KIH93607.1"/>
    </source>
</evidence>
<dbReference type="RefSeq" id="XP_040621617.1">
    <property type="nucleotide sequence ID" value="XM_040767304.1"/>
</dbReference>
<accession>A0A0C2J9I2</accession>
<keyword evidence="2" id="KW-1185">Reference proteome</keyword>
<protein>
    <recommendedName>
        <fullName evidence="3">Aminoglycoside phosphotransferase domain-containing protein</fullName>
    </recommendedName>
</protein>
<sequence length="239" mass="27406">MRYVAAKTSIPVPHVYHYGIADENPVGLGPFIIMDYIDHYETLSVYCETQTGRLQTSFSSWIRCVFRGLAPWSRMLPRAQLTSKDGPCWQSSVPTFLPVVYCRRPTRRTPILTLGLWPLPTFLSALEEVEKQQQQQQPASAGEPLSKRMRTSWTSNAWMRNYAARRSWAFDTLWWKHVDDSLCGPNEDQDHKTRLAEMPAAFDETRKSLYGTKMQQSRTSHNILSSLPSLPVKPGGYHL</sequence>
<dbReference type="OrthoDB" id="5412996at2759"/>
<dbReference type="AlphaFoldDB" id="A0A0C2J9I2"/>
<dbReference type="GeneID" id="63682225"/>
<proteinExistence type="predicted"/>
<evidence type="ECO:0008006" key="3">
    <source>
        <dbReference type="Google" id="ProtNLM"/>
    </source>
</evidence>
<name>A0A0C2J9I2_9PEZI</name>
<comment type="caution">
    <text evidence="1">The sequence shown here is derived from an EMBL/GenBank/DDBJ whole genome shotgun (WGS) entry which is preliminary data.</text>
</comment>
<organism evidence="1 2">
    <name type="scientific">Sporothrix brasiliensis 5110</name>
    <dbReference type="NCBI Taxonomy" id="1398154"/>
    <lineage>
        <taxon>Eukaryota</taxon>
        <taxon>Fungi</taxon>
        <taxon>Dikarya</taxon>
        <taxon>Ascomycota</taxon>
        <taxon>Pezizomycotina</taxon>
        <taxon>Sordariomycetes</taxon>
        <taxon>Sordariomycetidae</taxon>
        <taxon>Ophiostomatales</taxon>
        <taxon>Ophiostomataceae</taxon>
        <taxon>Sporothrix</taxon>
    </lineage>
</organism>
<gene>
    <name evidence="1" type="ORF">SPBR_09178</name>
</gene>
<reference evidence="1 2" key="1">
    <citation type="journal article" date="2014" name="BMC Genomics">
        <title>Comparative genomics of the major fungal agents of human and animal Sporotrichosis: Sporothrix schenckii and Sporothrix brasiliensis.</title>
        <authorList>
            <person name="Teixeira M.M."/>
            <person name="de Almeida L.G."/>
            <person name="Kubitschek-Barreira P."/>
            <person name="Alves F.L."/>
            <person name="Kioshima E.S."/>
            <person name="Abadio A.K."/>
            <person name="Fernandes L."/>
            <person name="Derengowski L.S."/>
            <person name="Ferreira K.S."/>
            <person name="Souza R.C."/>
            <person name="Ruiz J.C."/>
            <person name="de Andrade N.C."/>
            <person name="Paes H.C."/>
            <person name="Nicola A.M."/>
            <person name="Albuquerque P."/>
            <person name="Gerber A.L."/>
            <person name="Martins V.P."/>
            <person name="Peconick L.D."/>
            <person name="Neto A.V."/>
            <person name="Chaucanez C.B."/>
            <person name="Silva P.A."/>
            <person name="Cunha O.L."/>
            <person name="de Oliveira F.F."/>
            <person name="dos Santos T.C."/>
            <person name="Barros A.L."/>
            <person name="Soares M.A."/>
            <person name="de Oliveira L.M."/>
            <person name="Marini M.M."/>
            <person name="Villalobos-Duno H."/>
            <person name="Cunha M.M."/>
            <person name="de Hoog S."/>
            <person name="da Silveira J.F."/>
            <person name="Henrissat B."/>
            <person name="Nino-Vega G.A."/>
            <person name="Cisalpino P.S."/>
            <person name="Mora-Montes H.M."/>
            <person name="Almeida S.R."/>
            <person name="Stajich J.E."/>
            <person name="Lopes-Bezerra L.M."/>
            <person name="Vasconcelos A.T."/>
            <person name="Felipe M.S."/>
        </authorList>
    </citation>
    <scope>NUCLEOTIDE SEQUENCE [LARGE SCALE GENOMIC DNA]</scope>
    <source>
        <strain evidence="1 2">5110</strain>
    </source>
</reference>
<evidence type="ECO:0000313" key="2">
    <source>
        <dbReference type="Proteomes" id="UP000031575"/>
    </source>
</evidence>
<dbReference type="EMBL" id="AWTV01000005">
    <property type="protein sequence ID" value="KIH93607.1"/>
    <property type="molecule type" value="Genomic_DNA"/>
</dbReference>
<dbReference type="Proteomes" id="UP000031575">
    <property type="component" value="Unassembled WGS sequence"/>
</dbReference>